<dbReference type="Gene3D" id="1.10.533.10">
    <property type="entry name" value="Death Domain, Fas"/>
    <property type="match status" value="1"/>
</dbReference>
<feature type="region of interest" description="Disordered" evidence="1">
    <location>
        <begin position="1"/>
        <end position="42"/>
    </location>
</feature>
<feature type="compositionally biased region" description="Acidic residues" evidence="1">
    <location>
        <begin position="7"/>
        <end position="25"/>
    </location>
</feature>
<dbReference type="SUPFAM" id="SSF47986">
    <property type="entry name" value="DEATH domain"/>
    <property type="match status" value="1"/>
</dbReference>
<accession>A0ABM1F7D7</accession>
<evidence type="ECO:0000256" key="1">
    <source>
        <dbReference type="SAM" id="MobiDB-lite"/>
    </source>
</evidence>
<reference evidence="4" key="1">
    <citation type="submission" date="2025-08" db="UniProtKB">
        <authorList>
            <consortium name="RefSeq"/>
        </authorList>
    </citation>
    <scope>IDENTIFICATION</scope>
</reference>
<dbReference type="GeneID" id="106820347"/>
<dbReference type="PROSITE" id="PS50017">
    <property type="entry name" value="DEATH_DOMAIN"/>
    <property type="match status" value="1"/>
</dbReference>
<dbReference type="InterPro" id="IPR011029">
    <property type="entry name" value="DEATH-like_dom_sf"/>
</dbReference>
<dbReference type="InterPro" id="IPR000488">
    <property type="entry name" value="Death_dom"/>
</dbReference>
<dbReference type="Pfam" id="PF00531">
    <property type="entry name" value="Death"/>
    <property type="match status" value="1"/>
</dbReference>
<dbReference type="CDD" id="cd01670">
    <property type="entry name" value="Death"/>
    <property type="match status" value="1"/>
</dbReference>
<feature type="domain" description="Death" evidence="2">
    <location>
        <begin position="60"/>
        <end position="127"/>
    </location>
</feature>
<organism evidence="3 4">
    <name type="scientific">Priapulus caudatus</name>
    <name type="common">Priapulid worm</name>
    <dbReference type="NCBI Taxonomy" id="37621"/>
    <lineage>
        <taxon>Eukaryota</taxon>
        <taxon>Metazoa</taxon>
        <taxon>Ecdysozoa</taxon>
        <taxon>Scalidophora</taxon>
        <taxon>Priapulida</taxon>
        <taxon>Priapulimorpha</taxon>
        <taxon>Priapulimorphida</taxon>
        <taxon>Priapulidae</taxon>
        <taxon>Priapulus</taxon>
    </lineage>
</organism>
<dbReference type="Proteomes" id="UP000695022">
    <property type="component" value="Unplaced"/>
</dbReference>
<dbReference type="RefSeq" id="XP_014680358.1">
    <property type="nucleotide sequence ID" value="XM_014824872.1"/>
</dbReference>
<protein>
    <submittedName>
        <fullName evidence="4">Uncharacterized protein LOC106820347</fullName>
    </submittedName>
</protein>
<evidence type="ECO:0000313" key="4">
    <source>
        <dbReference type="RefSeq" id="XP_014680358.1"/>
    </source>
</evidence>
<evidence type="ECO:0000259" key="2">
    <source>
        <dbReference type="PROSITE" id="PS50017"/>
    </source>
</evidence>
<name>A0ABM1F7D7_PRICU</name>
<sequence>MKPGADGDVDEEHSQLEEEETEEFRDEASSEQSKKESEEQGEVISKEQLVALAAKVSAIWQRLAALLKFQADEIVYFESDTRDASEQAQKMLQIWMENEEEATAEMLRAPLVELGLEAAWSEVFQSVS</sequence>
<feature type="compositionally biased region" description="Basic and acidic residues" evidence="1">
    <location>
        <begin position="26"/>
        <end position="38"/>
    </location>
</feature>
<evidence type="ECO:0000313" key="3">
    <source>
        <dbReference type="Proteomes" id="UP000695022"/>
    </source>
</evidence>
<proteinExistence type="predicted"/>
<keyword evidence="3" id="KW-1185">Reference proteome</keyword>
<gene>
    <name evidence="4" type="primary">LOC106820347</name>
</gene>